<dbReference type="OrthoDB" id="7790694at2759"/>
<reference evidence="1 2" key="1">
    <citation type="journal article" date="2019" name="Commun. Biol.">
        <title>The bagworm genome reveals a unique fibroin gene that provides high tensile strength.</title>
        <authorList>
            <person name="Kono N."/>
            <person name="Nakamura H."/>
            <person name="Ohtoshi R."/>
            <person name="Tomita M."/>
            <person name="Numata K."/>
            <person name="Arakawa K."/>
        </authorList>
    </citation>
    <scope>NUCLEOTIDE SEQUENCE [LARGE SCALE GENOMIC DNA]</scope>
</reference>
<keyword evidence="2" id="KW-1185">Reference proteome</keyword>
<gene>
    <name evidence="1" type="ORF">EVAR_39188_1</name>
</gene>
<dbReference type="EMBL" id="BGZK01000374">
    <property type="protein sequence ID" value="GBP39960.1"/>
    <property type="molecule type" value="Genomic_DNA"/>
</dbReference>
<sequence>MDSGTVKGLLLHTSTLGSLVLFRRLFYIIFYDEDLIMKQGFQSSNFDVKDEPRSDRLITDKIDSILDKVEKDRHISSYGIPEELAVEHWIYVIRRAMGARLCGPVVYLTKCLYAEPYYERPVRRPSAASSPAPAGDYNVICLSRIFPENI</sequence>
<dbReference type="AlphaFoldDB" id="A0A4C1VN61"/>
<organism evidence="1 2">
    <name type="scientific">Eumeta variegata</name>
    <name type="common">Bagworm moth</name>
    <name type="synonym">Eumeta japonica</name>
    <dbReference type="NCBI Taxonomy" id="151549"/>
    <lineage>
        <taxon>Eukaryota</taxon>
        <taxon>Metazoa</taxon>
        <taxon>Ecdysozoa</taxon>
        <taxon>Arthropoda</taxon>
        <taxon>Hexapoda</taxon>
        <taxon>Insecta</taxon>
        <taxon>Pterygota</taxon>
        <taxon>Neoptera</taxon>
        <taxon>Endopterygota</taxon>
        <taxon>Lepidoptera</taxon>
        <taxon>Glossata</taxon>
        <taxon>Ditrysia</taxon>
        <taxon>Tineoidea</taxon>
        <taxon>Psychidae</taxon>
        <taxon>Oiketicinae</taxon>
        <taxon>Eumeta</taxon>
    </lineage>
</organism>
<comment type="caution">
    <text evidence="1">The sequence shown here is derived from an EMBL/GenBank/DDBJ whole genome shotgun (WGS) entry which is preliminary data.</text>
</comment>
<evidence type="ECO:0000313" key="2">
    <source>
        <dbReference type="Proteomes" id="UP000299102"/>
    </source>
</evidence>
<name>A0A4C1VN61_EUMVA</name>
<proteinExistence type="predicted"/>
<accession>A0A4C1VN61</accession>
<evidence type="ECO:0000313" key="1">
    <source>
        <dbReference type="EMBL" id="GBP39960.1"/>
    </source>
</evidence>
<dbReference type="Proteomes" id="UP000299102">
    <property type="component" value="Unassembled WGS sequence"/>
</dbReference>
<protein>
    <submittedName>
        <fullName evidence="1">Uncharacterized protein</fullName>
    </submittedName>
</protein>